<dbReference type="Pfam" id="PF01381">
    <property type="entry name" value="HTH_3"/>
    <property type="match status" value="1"/>
</dbReference>
<name>A0A371ATW5_9FIRM</name>
<dbReference type="SMART" id="SM00530">
    <property type="entry name" value="HTH_XRE"/>
    <property type="match status" value="1"/>
</dbReference>
<evidence type="ECO:0000313" key="4">
    <source>
        <dbReference type="Proteomes" id="UP000255036"/>
    </source>
</evidence>
<dbReference type="InterPro" id="IPR036073">
    <property type="entry name" value="Desulfoferrodoxin_Fe-bd_dom_sf"/>
</dbReference>
<protein>
    <submittedName>
        <fullName evidence="3">Helix-turn-helix domain-containing protein</fullName>
    </submittedName>
</protein>
<dbReference type="Gene3D" id="2.60.40.730">
    <property type="entry name" value="SOR catalytic domain"/>
    <property type="match status" value="1"/>
</dbReference>
<dbReference type="SUPFAM" id="SSF49367">
    <property type="entry name" value="Superoxide reductase-like"/>
    <property type="match status" value="1"/>
</dbReference>
<keyword evidence="1" id="KW-0238">DNA-binding</keyword>
<sequence>MDNMKIGNLIIQCRKEKNLTQKELADLLHVSDKTISKWERGLGCPDIDSIKNLADVFSVNVTEILSGDIILNGNDSGNIKKTKFYVCPQCGNVVTSTNPLIINCCGKKLLELPIENTIESVFKLKLEYIEDEIYVSIDHEMKKQNYISFIAYLTSDKMMMKKLYPEQNAEARFKISGHGILYIYCKQYGLLQKNI</sequence>
<dbReference type="EMBL" id="QRCT01000034">
    <property type="protein sequence ID" value="RDU22940.1"/>
    <property type="molecule type" value="Genomic_DNA"/>
</dbReference>
<dbReference type="GO" id="GO:0016491">
    <property type="term" value="F:oxidoreductase activity"/>
    <property type="evidence" value="ECO:0007669"/>
    <property type="project" value="InterPro"/>
</dbReference>
<dbReference type="Gene3D" id="1.10.260.40">
    <property type="entry name" value="lambda repressor-like DNA-binding domains"/>
    <property type="match status" value="1"/>
</dbReference>
<evidence type="ECO:0000256" key="1">
    <source>
        <dbReference type="ARBA" id="ARBA00023125"/>
    </source>
</evidence>
<dbReference type="InterPro" id="IPR010982">
    <property type="entry name" value="Lambda_DNA-bd_dom_sf"/>
</dbReference>
<dbReference type="GO" id="GO:0003677">
    <property type="term" value="F:DNA binding"/>
    <property type="evidence" value="ECO:0007669"/>
    <property type="project" value="UniProtKB-KW"/>
</dbReference>
<evidence type="ECO:0000313" key="3">
    <source>
        <dbReference type="EMBL" id="RDU22940.1"/>
    </source>
</evidence>
<dbReference type="AlphaFoldDB" id="A0A371ATW5"/>
<dbReference type="PROSITE" id="PS50943">
    <property type="entry name" value="HTH_CROC1"/>
    <property type="match status" value="1"/>
</dbReference>
<feature type="domain" description="HTH cro/C1-type" evidence="2">
    <location>
        <begin position="10"/>
        <end position="64"/>
    </location>
</feature>
<proteinExistence type="predicted"/>
<dbReference type="CDD" id="cd00093">
    <property type="entry name" value="HTH_XRE"/>
    <property type="match status" value="1"/>
</dbReference>
<gene>
    <name evidence="3" type="ORF">DWV06_11235</name>
</gene>
<dbReference type="RefSeq" id="WP_115482283.1">
    <property type="nucleotide sequence ID" value="NZ_QRCT01000034.1"/>
</dbReference>
<accession>A0A371ATW5</accession>
<dbReference type="InterPro" id="IPR001387">
    <property type="entry name" value="Cro/C1-type_HTH"/>
</dbReference>
<dbReference type="SUPFAM" id="SSF47413">
    <property type="entry name" value="lambda repressor-like DNA-binding domains"/>
    <property type="match status" value="1"/>
</dbReference>
<organism evidence="3 4">
    <name type="scientific">Anaerosacchariphilus polymeriproducens</name>
    <dbReference type="NCBI Taxonomy" id="1812858"/>
    <lineage>
        <taxon>Bacteria</taxon>
        <taxon>Bacillati</taxon>
        <taxon>Bacillota</taxon>
        <taxon>Clostridia</taxon>
        <taxon>Lachnospirales</taxon>
        <taxon>Lachnospiraceae</taxon>
        <taxon>Anaerosacchariphilus</taxon>
    </lineage>
</organism>
<keyword evidence="4" id="KW-1185">Reference proteome</keyword>
<dbReference type="PANTHER" id="PTHR46558">
    <property type="entry name" value="TRACRIPTIONAL REGULATORY PROTEIN-RELATED-RELATED"/>
    <property type="match status" value="1"/>
</dbReference>
<dbReference type="PANTHER" id="PTHR46558:SF11">
    <property type="entry name" value="HTH-TYPE TRANSCRIPTIONAL REGULATOR XRE"/>
    <property type="match status" value="1"/>
</dbReference>
<dbReference type="Proteomes" id="UP000255036">
    <property type="component" value="Unassembled WGS sequence"/>
</dbReference>
<dbReference type="OrthoDB" id="9813152at2"/>
<comment type="caution">
    <text evidence="3">The sequence shown here is derived from an EMBL/GenBank/DDBJ whole genome shotgun (WGS) entry which is preliminary data.</text>
</comment>
<evidence type="ECO:0000259" key="2">
    <source>
        <dbReference type="PROSITE" id="PS50943"/>
    </source>
</evidence>
<reference evidence="3 4" key="1">
    <citation type="submission" date="2018-07" db="EMBL/GenBank/DDBJ databases">
        <title>Anaerosacharophilus polymeroproducens gen. nov. sp. nov., an anaerobic bacterium isolated from salt field.</title>
        <authorList>
            <person name="Kim W."/>
            <person name="Yang S.-H."/>
            <person name="Oh J."/>
            <person name="Lee J.-H."/>
            <person name="Kwon K.K."/>
        </authorList>
    </citation>
    <scope>NUCLEOTIDE SEQUENCE [LARGE SCALE GENOMIC DNA]</scope>
    <source>
        <strain evidence="3 4">MCWD5</strain>
    </source>
</reference>
<dbReference type="GO" id="GO:0005506">
    <property type="term" value="F:iron ion binding"/>
    <property type="evidence" value="ECO:0007669"/>
    <property type="project" value="InterPro"/>
</dbReference>